<feature type="transmembrane region" description="Helical" evidence="1">
    <location>
        <begin position="12"/>
        <end position="31"/>
    </location>
</feature>
<protein>
    <submittedName>
        <fullName evidence="2">Putative membrane protein (Fun14 family)</fullName>
    </submittedName>
</protein>
<name>A0A7W6M9A6_9RHOB</name>
<comment type="caution">
    <text evidence="2">The sequence shown here is derived from an EMBL/GenBank/DDBJ whole genome shotgun (WGS) entry which is preliminary data.</text>
</comment>
<dbReference type="EMBL" id="JACIFU010000003">
    <property type="protein sequence ID" value="MBB4174795.1"/>
    <property type="molecule type" value="Genomic_DNA"/>
</dbReference>
<proteinExistence type="predicted"/>
<dbReference type="Pfam" id="PF14023">
    <property type="entry name" value="Bestrophin-like"/>
    <property type="match status" value="1"/>
</dbReference>
<evidence type="ECO:0000256" key="1">
    <source>
        <dbReference type="SAM" id="Phobius"/>
    </source>
</evidence>
<dbReference type="InterPro" id="IPR025333">
    <property type="entry name" value="DUF4239"/>
</dbReference>
<dbReference type="Proteomes" id="UP000565745">
    <property type="component" value="Unassembled WGS sequence"/>
</dbReference>
<keyword evidence="1" id="KW-1133">Transmembrane helix</keyword>
<feature type="transmembrane region" description="Helical" evidence="1">
    <location>
        <begin position="51"/>
        <end position="72"/>
    </location>
</feature>
<evidence type="ECO:0000313" key="2">
    <source>
        <dbReference type="EMBL" id="MBB4174795.1"/>
    </source>
</evidence>
<reference evidence="2 3" key="1">
    <citation type="submission" date="2020-08" db="EMBL/GenBank/DDBJ databases">
        <title>Genomic Encyclopedia of Type Strains, Phase IV (KMG-IV): sequencing the most valuable type-strain genomes for metagenomic binning, comparative biology and taxonomic classification.</title>
        <authorList>
            <person name="Goeker M."/>
        </authorList>
    </citation>
    <scope>NUCLEOTIDE SEQUENCE [LARGE SCALE GENOMIC DNA]</scope>
    <source>
        <strain evidence="2 3">DSM 101015</strain>
    </source>
</reference>
<sequence>MGSNELMYDIPSPLISLCLLGLMMLAMWLGYRIGFRRQHSETEQTRAQTIAVQGSLLGLLALLLGFTFSISLSRHDARSTSVVAEANAIGTAWLRLDFLEGASKTQAKVALLKYTRLRVEAGKLSADQHRERALYTTNAEAAFADVWSLAATNARDPGGPVAVSLTNALNDMIDALASRNAALDRHVPEIVLIMLFVTFILSGAMLGFSAGGNGSKPATPVYLMLTLIVVLVFLIVDLDRPRRGIIEVDQSPMQNLLTSFQAPQSQ</sequence>
<dbReference type="OrthoDB" id="272864at2"/>
<accession>A0A7W6M9A6</accession>
<feature type="transmembrane region" description="Helical" evidence="1">
    <location>
        <begin position="190"/>
        <end position="209"/>
    </location>
</feature>
<keyword evidence="3" id="KW-1185">Reference proteome</keyword>
<feature type="transmembrane region" description="Helical" evidence="1">
    <location>
        <begin position="221"/>
        <end position="238"/>
    </location>
</feature>
<keyword evidence="1" id="KW-0812">Transmembrane</keyword>
<keyword evidence="1" id="KW-0472">Membrane</keyword>
<dbReference type="RefSeq" id="WP_025056096.1">
    <property type="nucleotide sequence ID" value="NZ_JACIFU010000003.1"/>
</dbReference>
<dbReference type="AlphaFoldDB" id="A0A7W6M9A6"/>
<evidence type="ECO:0000313" key="3">
    <source>
        <dbReference type="Proteomes" id="UP000565745"/>
    </source>
</evidence>
<gene>
    <name evidence="2" type="ORF">GGR93_002583</name>
</gene>
<organism evidence="2 3">
    <name type="scientific">Sulfitobacter noctilucicola</name>
    <dbReference type="NCBI Taxonomy" id="1342301"/>
    <lineage>
        <taxon>Bacteria</taxon>
        <taxon>Pseudomonadati</taxon>
        <taxon>Pseudomonadota</taxon>
        <taxon>Alphaproteobacteria</taxon>
        <taxon>Rhodobacterales</taxon>
        <taxon>Roseobacteraceae</taxon>
        <taxon>Sulfitobacter</taxon>
    </lineage>
</organism>